<dbReference type="Proteomes" id="UP000276133">
    <property type="component" value="Unassembled WGS sequence"/>
</dbReference>
<name>A0A3M7SF66_BRAPC</name>
<evidence type="ECO:0000313" key="2">
    <source>
        <dbReference type="Proteomes" id="UP000276133"/>
    </source>
</evidence>
<dbReference type="EMBL" id="REGN01001500">
    <property type="protein sequence ID" value="RNA34315.1"/>
    <property type="molecule type" value="Genomic_DNA"/>
</dbReference>
<sequence>MYQKIIKIKLQNEKISYFGLPFSSEPKNFANSQHDFGLLTNTEFKFNTTLIGFELFAAVAGYLNIQIVSLDP</sequence>
<protein>
    <submittedName>
        <fullName evidence="1">Uncharacterized protein</fullName>
    </submittedName>
</protein>
<gene>
    <name evidence="1" type="ORF">BpHYR1_042875</name>
</gene>
<dbReference type="AlphaFoldDB" id="A0A3M7SF66"/>
<proteinExistence type="predicted"/>
<feature type="non-terminal residue" evidence="1">
    <location>
        <position position="72"/>
    </location>
</feature>
<organism evidence="1 2">
    <name type="scientific">Brachionus plicatilis</name>
    <name type="common">Marine rotifer</name>
    <name type="synonym">Brachionus muelleri</name>
    <dbReference type="NCBI Taxonomy" id="10195"/>
    <lineage>
        <taxon>Eukaryota</taxon>
        <taxon>Metazoa</taxon>
        <taxon>Spiralia</taxon>
        <taxon>Gnathifera</taxon>
        <taxon>Rotifera</taxon>
        <taxon>Eurotatoria</taxon>
        <taxon>Monogononta</taxon>
        <taxon>Pseudotrocha</taxon>
        <taxon>Ploima</taxon>
        <taxon>Brachionidae</taxon>
        <taxon>Brachionus</taxon>
    </lineage>
</organism>
<reference evidence="1 2" key="1">
    <citation type="journal article" date="2018" name="Sci. Rep.">
        <title>Genomic signatures of local adaptation to the degree of environmental predictability in rotifers.</title>
        <authorList>
            <person name="Franch-Gras L."/>
            <person name="Hahn C."/>
            <person name="Garcia-Roger E.M."/>
            <person name="Carmona M.J."/>
            <person name="Serra M."/>
            <person name="Gomez A."/>
        </authorList>
    </citation>
    <scope>NUCLEOTIDE SEQUENCE [LARGE SCALE GENOMIC DNA]</scope>
    <source>
        <strain evidence="1">HYR1</strain>
    </source>
</reference>
<accession>A0A3M7SF66</accession>
<comment type="caution">
    <text evidence="1">The sequence shown here is derived from an EMBL/GenBank/DDBJ whole genome shotgun (WGS) entry which is preliminary data.</text>
</comment>
<keyword evidence="2" id="KW-1185">Reference proteome</keyword>
<evidence type="ECO:0000313" key="1">
    <source>
        <dbReference type="EMBL" id="RNA34315.1"/>
    </source>
</evidence>